<dbReference type="InterPro" id="IPR036525">
    <property type="entry name" value="Tubulin/FtsZ_GTPase_sf"/>
</dbReference>
<dbReference type="SUPFAM" id="SSF52490">
    <property type="entry name" value="Tubulin nucleotide-binding domain-like"/>
    <property type="match status" value="1"/>
</dbReference>
<dbReference type="GO" id="GO:0007017">
    <property type="term" value="P:microtubule-based process"/>
    <property type="evidence" value="ECO:0007669"/>
    <property type="project" value="InterPro"/>
</dbReference>
<organism evidence="6 7">
    <name type="scientific">Cinnamomum micranthum f. kanehirae</name>
    <dbReference type="NCBI Taxonomy" id="337451"/>
    <lineage>
        <taxon>Eukaryota</taxon>
        <taxon>Viridiplantae</taxon>
        <taxon>Streptophyta</taxon>
        <taxon>Embryophyta</taxon>
        <taxon>Tracheophyta</taxon>
        <taxon>Spermatophyta</taxon>
        <taxon>Magnoliopsida</taxon>
        <taxon>Magnoliidae</taxon>
        <taxon>Laurales</taxon>
        <taxon>Lauraceae</taxon>
        <taxon>Cinnamomum</taxon>
    </lineage>
</organism>
<evidence type="ECO:0000256" key="3">
    <source>
        <dbReference type="ARBA" id="ARBA00022741"/>
    </source>
</evidence>
<dbReference type="EMBL" id="QPKB01000982">
    <property type="protein sequence ID" value="RWR98240.1"/>
    <property type="molecule type" value="Genomic_DNA"/>
</dbReference>
<dbReference type="InterPro" id="IPR003008">
    <property type="entry name" value="Tubulin_FtsZ_GTPase"/>
</dbReference>
<comment type="caution">
    <text evidence="6">The sequence shown here is derived from an EMBL/GenBank/DDBJ whole genome shotgun (WGS) entry which is preliminary data.</text>
</comment>
<dbReference type="STRING" id="337451.A0A443Q5D5"/>
<proteinExistence type="inferred from homology"/>
<keyword evidence="4" id="KW-0342">GTP-binding</keyword>
<keyword evidence="3" id="KW-0547">Nucleotide-binding</keyword>
<comment type="similarity">
    <text evidence="1">Belongs to the tubulin family.</text>
</comment>
<dbReference type="GO" id="GO:0005874">
    <property type="term" value="C:microtubule"/>
    <property type="evidence" value="ECO:0007669"/>
    <property type="project" value="UniProtKB-KW"/>
</dbReference>
<evidence type="ECO:0000256" key="4">
    <source>
        <dbReference type="ARBA" id="ARBA00023134"/>
    </source>
</evidence>
<evidence type="ECO:0000313" key="7">
    <source>
        <dbReference type="Proteomes" id="UP000283530"/>
    </source>
</evidence>
<keyword evidence="2" id="KW-0493">Microtubule</keyword>
<dbReference type="SMART" id="SM00864">
    <property type="entry name" value="Tubulin"/>
    <property type="match status" value="1"/>
</dbReference>
<dbReference type="GO" id="GO:0005525">
    <property type="term" value="F:GTP binding"/>
    <property type="evidence" value="ECO:0007669"/>
    <property type="project" value="UniProtKB-KW"/>
</dbReference>
<dbReference type="OrthoDB" id="1662883at2759"/>
<dbReference type="PRINTS" id="PR01519">
    <property type="entry name" value="EPSLNTUBULIN"/>
</dbReference>
<dbReference type="AlphaFoldDB" id="A0A443Q5D5"/>
<dbReference type="InterPro" id="IPR004057">
    <property type="entry name" value="Epsilon_tubulin"/>
</dbReference>
<sequence length="196" mass="21939">MRESDRFQVLGSRLRRARHRSTGRYTGTSDLQLERVNVYYNEASCGRFVPRAVLMDLEPGTMDSVRTGHYTEGAELIDSVLDVVRKEAENCDCLQGFQVCHSLGGGTGSGMGTLLISKIREEYPDRMMLTFSVFPSPKVSDTVVEPYNATLSVHQLVENADECMVLDNEALYDICFRTLKLTTPCCEYSVLNSLTT</sequence>
<dbReference type="InterPro" id="IPR000217">
    <property type="entry name" value="Tubulin"/>
</dbReference>
<evidence type="ECO:0000259" key="5">
    <source>
        <dbReference type="SMART" id="SM00864"/>
    </source>
</evidence>
<evidence type="ECO:0000256" key="2">
    <source>
        <dbReference type="ARBA" id="ARBA00022701"/>
    </source>
</evidence>
<accession>A0A443Q5D5</accession>
<name>A0A443Q5D5_9MAGN</name>
<dbReference type="PROSITE" id="PS00227">
    <property type="entry name" value="TUBULIN"/>
    <property type="match status" value="1"/>
</dbReference>
<keyword evidence="7" id="KW-1185">Reference proteome</keyword>
<protein>
    <submittedName>
        <fullName evidence="6">Tubulin beta-1 chain</fullName>
    </submittedName>
</protein>
<dbReference type="Proteomes" id="UP000283530">
    <property type="component" value="Unassembled WGS sequence"/>
</dbReference>
<dbReference type="Pfam" id="PF00091">
    <property type="entry name" value="Tubulin"/>
    <property type="match status" value="1"/>
</dbReference>
<dbReference type="InterPro" id="IPR017975">
    <property type="entry name" value="Tubulin_CS"/>
</dbReference>
<reference evidence="6 7" key="1">
    <citation type="journal article" date="2019" name="Nat. Plants">
        <title>Stout camphor tree genome fills gaps in understanding of flowering plant genome evolution.</title>
        <authorList>
            <person name="Chaw S.M."/>
            <person name="Liu Y.C."/>
            <person name="Wu Y.W."/>
            <person name="Wang H.Y."/>
            <person name="Lin C.I."/>
            <person name="Wu C.S."/>
            <person name="Ke H.M."/>
            <person name="Chang L.Y."/>
            <person name="Hsu C.Y."/>
            <person name="Yang H.T."/>
            <person name="Sudianto E."/>
            <person name="Hsu M.H."/>
            <person name="Wu K.P."/>
            <person name="Wang L.N."/>
            <person name="Leebens-Mack J.H."/>
            <person name="Tsai I.J."/>
        </authorList>
    </citation>
    <scope>NUCLEOTIDE SEQUENCE [LARGE SCALE GENOMIC DNA]</scope>
    <source>
        <strain evidence="7">cv. Chaw 1501</strain>
        <tissue evidence="6">Young leaves</tissue>
    </source>
</reference>
<dbReference type="Gene3D" id="3.40.50.1440">
    <property type="entry name" value="Tubulin/FtsZ, GTPase domain"/>
    <property type="match status" value="1"/>
</dbReference>
<feature type="domain" description="Tubulin/FtsZ GTPase" evidence="5">
    <location>
        <begin position="36"/>
        <end position="196"/>
    </location>
</feature>
<dbReference type="PANTHER" id="PTHR11588">
    <property type="entry name" value="TUBULIN"/>
    <property type="match status" value="1"/>
</dbReference>
<gene>
    <name evidence="6" type="ORF">CKAN_02775700</name>
</gene>
<evidence type="ECO:0000256" key="1">
    <source>
        <dbReference type="ARBA" id="ARBA00009636"/>
    </source>
</evidence>
<evidence type="ECO:0000313" key="6">
    <source>
        <dbReference type="EMBL" id="RWR98240.1"/>
    </source>
</evidence>